<dbReference type="Gene3D" id="2.130.10.10">
    <property type="entry name" value="YVTN repeat-like/Quinoprotein amine dehydrogenase"/>
    <property type="match status" value="2"/>
</dbReference>
<dbReference type="EMBL" id="VHSH01000002">
    <property type="protein sequence ID" value="TQV82189.1"/>
    <property type="molecule type" value="Genomic_DNA"/>
</dbReference>
<dbReference type="AlphaFoldDB" id="A0A545TYA4"/>
<proteinExistence type="predicted"/>
<dbReference type="PANTHER" id="PTHR47197">
    <property type="entry name" value="PROTEIN NIRF"/>
    <property type="match status" value="1"/>
</dbReference>
<comment type="caution">
    <text evidence="1">The sequence shown here is derived from an EMBL/GenBank/DDBJ whole genome shotgun (WGS) entry which is preliminary data.</text>
</comment>
<protein>
    <submittedName>
        <fullName evidence="1">Lactonase family protein</fullName>
    </submittedName>
</protein>
<accession>A0A545TYA4</accession>
<keyword evidence="2" id="KW-1185">Reference proteome</keyword>
<dbReference type="InterPro" id="IPR015943">
    <property type="entry name" value="WD40/YVTN_repeat-like_dom_sf"/>
</dbReference>
<organism evidence="1 2">
    <name type="scientific">Denitrobaculum tricleocarpae</name>
    <dbReference type="NCBI Taxonomy" id="2591009"/>
    <lineage>
        <taxon>Bacteria</taxon>
        <taxon>Pseudomonadati</taxon>
        <taxon>Pseudomonadota</taxon>
        <taxon>Alphaproteobacteria</taxon>
        <taxon>Rhodospirillales</taxon>
        <taxon>Rhodospirillaceae</taxon>
        <taxon>Denitrobaculum</taxon>
    </lineage>
</organism>
<dbReference type="PANTHER" id="PTHR47197:SF3">
    <property type="entry name" value="DIHYDRO-HEME D1 DEHYDROGENASE"/>
    <property type="match status" value="1"/>
</dbReference>
<gene>
    <name evidence="1" type="ORF">FKG95_08195</name>
</gene>
<reference evidence="1 2" key="1">
    <citation type="submission" date="2019-06" db="EMBL/GenBank/DDBJ databases">
        <title>Whole genome sequence for Rhodospirillaceae sp. R148.</title>
        <authorList>
            <person name="Wang G."/>
        </authorList>
    </citation>
    <scope>NUCLEOTIDE SEQUENCE [LARGE SCALE GENOMIC DNA]</scope>
    <source>
        <strain evidence="1 2">R148</strain>
    </source>
</reference>
<evidence type="ECO:0000313" key="2">
    <source>
        <dbReference type="Proteomes" id="UP000315252"/>
    </source>
</evidence>
<evidence type="ECO:0000313" key="1">
    <source>
        <dbReference type="EMBL" id="TQV82189.1"/>
    </source>
</evidence>
<dbReference type="OrthoDB" id="916694at2"/>
<dbReference type="SUPFAM" id="SSF75011">
    <property type="entry name" value="3-carboxy-cis,cis-mucoante lactonizing enzyme"/>
    <property type="match status" value="1"/>
</dbReference>
<dbReference type="InterPro" id="IPR051200">
    <property type="entry name" value="Host-pathogen_enzymatic-act"/>
</dbReference>
<sequence>MSGRAQIKRLSPGTKEIILKTLLATLAVSTALLAPASAQEAGSRDARGQLDFEGRYIVSVQDADMVSSAYVNGQLGPREGRDTLAVIPLDGDPRDWTASEVFASNSVAGPPAAVDITPDGRLAFVVETFTPRPDDDDPHSFSDKSIGSTLTVVSLANPTAPEVRDRLKIGDRPLAVRVNTTGDILAISYAFEGGSGGQTPMQLFRINADGTLSDPVSPTIEGYPLGEDNIMDMDWHPEENLLAIIDQFGNSMRFARVTDDLAVEPFGNVVDIDRAPYRVMFTPDGSHVVANALYWGPDIAGRWIEAPRGQVVTVRMNAEVSDDGAVRHALVDRVMTGVSPEGLAVSPDGRWVATTNLERSYLPYDDPRITWYSSVTLAALDQETGDLTEIGTFNYDGILPEAAVFDNSGNYLAVANYDHFDDRVAGSSIDFWRIQADPLDPGNTQLIKTEHSVPVARGAHSMVIAR</sequence>
<dbReference type="Proteomes" id="UP000315252">
    <property type="component" value="Unassembled WGS sequence"/>
</dbReference>
<name>A0A545TYA4_9PROT</name>